<evidence type="ECO:0000256" key="6">
    <source>
        <dbReference type="SAM" id="Phobius"/>
    </source>
</evidence>
<dbReference type="GO" id="GO:0071111">
    <property type="term" value="F:cyclic-guanylate-specific phosphodiesterase activity"/>
    <property type="evidence" value="ECO:0007669"/>
    <property type="project" value="InterPro"/>
</dbReference>
<dbReference type="SUPFAM" id="SSF103190">
    <property type="entry name" value="Sensory domain-like"/>
    <property type="match status" value="1"/>
</dbReference>
<evidence type="ECO:0000256" key="3">
    <source>
        <dbReference type="ARBA" id="ARBA00022692"/>
    </source>
</evidence>
<dbReference type="InterPro" id="IPR033479">
    <property type="entry name" value="dCache_1"/>
</dbReference>
<feature type="transmembrane region" description="Helical" evidence="6">
    <location>
        <begin position="275"/>
        <end position="300"/>
    </location>
</feature>
<proteinExistence type="predicted"/>
<dbReference type="RefSeq" id="WP_117451817.1">
    <property type="nucleotide sequence ID" value="NZ_CP060636.1"/>
</dbReference>
<name>A0A7G9GKK5_9FIRM</name>
<dbReference type="SUPFAM" id="SSF141868">
    <property type="entry name" value="EAL domain-like"/>
    <property type="match status" value="1"/>
</dbReference>
<dbReference type="Proteomes" id="UP000515856">
    <property type="component" value="Chromosome"/>
</dbReference>
<dbReference type="Gene3D" id="3.30.70.270">
    <property type="match status" value="1"/>
</dbReference>
<dbReference type="AlphaFoldDB" id="A0A7G9GKK5"/>
<dbReference type="Pfam" id="PF00563">
    <property type="entry name" value="EAL"/>
    <property type="match status" value="1"/>
</dbReference>
<dbReference type="PROSITE" id="PS50887">
    <property type="entry name" value="GGDEF"/>
    <property type="match status" value="1"/>
</dbReference>
<evidence type="ECO:0000256" key="4">
    <source>
        <dbReference type="ARBA" id="ARBA00022989"/>
    </source>
</evidence>
<evidence type="ECO:0000256" key="2">
    <source>
        <dbReference type="ARBA" id="ARBA00022475"/>
    </source>
</evidence>
<accession>A0A7G9GKK5</accession>
<keyword evidence="2" id="KW-1003">Cell membrane</keyword>
<dbReference type="Gene3D" id="3.30.450.20">
    <property type="entry name" value="PAS domain"/>
    <property type="match status" value="2"/>
</dbReference>
<feature type="transmembrane region" description="Helical" evidence="6">
    <location>
        <begin position="12"/>
        <end position="30"/>
    </location>
</feature>
<dbReference type="Pfam" id="PF00990">
    <property type="entry name" value="GGDEF"/>
    <property type="match status" value="1"/>
</dbReference>
<dbReference type="InterPro" id="IPR029151">
    <property type="entry name" value="Sensor-like_sf"/>
</dbReference>
<dbReference type="EMBL" id="CP060636">
    <property type="protein sequence ID" value="QNM11337.1"/>
    <property type="molecule type" value="Genomic_DNA"/>
</dbReference>
<evidence type="ECO:0000256" key="1">
    <source>
        <dbReference type="ARBA" id="ARBA00004651"/>
    </source>
</evidence>
<organism evidence="9 10">
    <name type="scientific">[Eubacterium] hominis</name>
    <dbReference type="NCBI Taxonomy" id="2764325"/>
    <lineage>
        <taxon>Bacteria</taxon>
        <taxon>Bacillati</taxon>
        <taxon>Bacillota</taxon>
        <taxon>Erysipelotrichia</taxon>
        <taxon>Erysipelotrichales</taxon>
        <taxon>Erysipelotrichaceae</taxon>
        <taxon>Amedibacillus</taxon>
    </lineage>
</organism>
<dbReference type="Gene3D" id="3.20.20.450">
    <property type="entry name" value="EAL domain"/>
    <property type="match status" value="1"/>
</dbReference>
<dbReference type="InterPro" id="IPR001633">
    <property type="entry name" value="EAL_dom"/>
</dbReference>
<dbReference type="SUPFAM" id="SSF55073">
    <property type="entry name" value="Nucleotide cyclase"/>
    <property type="match status" value="1"/>
</dbReference>
<dbReference type="InterPro" id="IPR035919">
    <property type="entry name" value="EAL_sf"/>
</dbReference>
<dbReference type="PANTHER" id="PTHR33121:SF71">
    <property type="entry name" value="OXYGEN SENSOR PROTEIN DOSP"/>
    <property type="match status" value="1"/>
</dbReference>
<keyword evidence="3 6" id="KW-0812">Transmembrane</keyword>
<dbReference type="SMART" id="SM00267">
    <property type="entry name" value="GGDEF"/>
    <property type="match status" value="1"/>
</dbReference>
<feature type="domain" description="EAL" evidence="7">
    <location>
        <begin position="481"/>
        <end position="736"/>
    </location>
</feature>
<reference evidence="9 10" key="1">
    <citation type="submission" date="2020-08" db="EMBL/GenBank/DDBJ databases">
        <authorList>
            <person name="Liu C."/>
            <person name="Sun Q."/>
        </authorList>
    </citation>
    <scope>NUCLEOTIDE SEQUENCE [LARGE SCALE GENOMIC DNA]</scope>
    <source>
        <strain evidence="9 10">NSJ-61</strain>
    </source>
</reference>
<dbReference type="InterPro" id="IPR043128">
    <property type="entry name" value="Rev_trsase/Diguanyl_cyclase"/>
</dbReference>
<dbReference type="InterPro" id="IPR029787">
    <property type="entry name" value="Nucleotide_cyclase"/>
</dbReference>
<keyword evidence="5 6" id="KW-0472">Membrane</keyword>
<evidence type="ECO:0000259" key="7">
    <source>
        <dbReference type="PROSITE" id="PS50883"/>
    </source>
</evidence>
<evidence type="ECO:0000259" key="8">
    <source>
        <dbReference type="PROSITE" id="PS50887"/>
    </source>
</evidence>
<dbReference type="SMART" id="SM00052">
    <property type="entry name" value="EAL"/>
    <property type="match status" value="1"/>
</dbReference>
<keyword evidence="4 6" id="KW-1133">Transmembrane helix</keyword>
<dbReference type="InterPro" id="IPR050706">
    <property type="entry name" value="Cyclic-di-GMP_PDE-like"/>
</dbReference>
<evidence type="ECO:0000256" key="5">
    <source>
        <dbReference type="ARBA" id="ARBA00023136"/>
    </source>
</evidence>
<dbReference type="KEGG" id="ehn:H9Q80_13865"/>
<evidence type="ECO:0000313" key="10">
    <source>
        <dbReference type="Proteomes" id="UP000515856"/>
    </source>
</evidence>
<dbReference type="NCBIfam" id="TIGR00254">
    <property type="entry name" value="GGDEF"/>
    <property type="match status" value="1"/>
</dbReference>
<protein>
    <submittedName>
        <fullName evidence="9">EAL domain-containing protein</fullName>
    </submittedName>
</protein>
<dbReference type="CDD" id="cd01948">
    <property type="entry name" value="EAL"/>
    <property type="match status" value="1"/>
</dbReference>
<gene>
    <name evidence="9" type="ORF">H9Q80_13865</name>
</gene>
<comment type="subcellular location">
    <subcellularLocation>
        <location evidence="1">Cell membrane</location>
        <topology evidence="1">Multi-pass membrane protein</topology>
    </subcellularLocation>
</comment>
<dbReference type="GO" id="GO:0005886">
    <property type="term" value="C:plasma membrane"/>
    <property type="evidence" value="ECO:0007669"/>
    <property type="project" value="UniProtKB-SubCell"/>
</dbReference>
<feature type="domain" description="GGDEF" evidence="8">
    <location>
        <begin position="341"/>
        <end position="472"/>
    </location>
</feature>
<dbReference type="InterPro" id="IPR000160">
    <property type="entry name" value="GGDEF_dom"/>
</dbReference>
<keyword evidence="10" id="KW-1185">Reference proteome</keyword>
<dbReference type="PROSITE" id="PS50883">
    <property type="entry name" value="EAL"/>
    <property type="match status" value="1"/>
</dbReference>
<dbReference type="Pfam" id="PF02743">
    <property type="entry name" value="dCache_1"/>
    <property type="match status" value="1"/>
</dbReference>
<sequence>MQKHKTLIRRLLIVVISLSVFVGGAIFYVSQLRTTLLSELRTNLMQTAEANARIIEEDIHNEIKTIDSIASMLSNNPSTDAKVLIKDVKDAKENSDFLRFGISGLDGNCYTTDGQKFNIADREYFQSAIQGVSMFSNTFTDVIGKKDINVFASPIYHDGKITNVLFASMETETLSEKLLNETFNDQGFSDVANEEGKIVISSHSKNRKQSIDSITKLNFVDNFDVSQMKNEKTGVEEFITPDKEHRYLAFHRLDINNWYILSIVPSNVVSTQINYFLKMAIVTWLLLAVLFIAIIIYIYISRNKADKKMEELVFYDELTGHYNYNRFRLKVQALLDQGVGNEYTLIEADVRDFKLFNEIYGYQGGDKLLCIIMNACEEQCTKEEACSRISGDRYILLLHTKTEEEIIKRINHIIEAIKYASKGMFSMFNLEYKIGIYMIEESDKDIGKCHDRCAYAKKRIKDTPETFSFFSHEMYEMQLDEKRMESLMESALEASEFKIYLQPKVTLKDKKIHAAEALVRWNSPVYGLIPPYRFIPLFERNGFLEKLDMYMIEEVCRVLENWQKEEKMPIRISVNLSRMYIFKPGFANKIVELVNRHHIEHSMIEFEITENVIYDHSEELRSIIKELQHHGFLIAMDDFGSGYSSLNMLKDIPIDEMKVDQVFFRAEKENKERSFEIIKGVLSMAKSLHIHTVAEGVETEKEVAFLKEAGCDEIQGYYYAKPLCMKDFMEFYHTFQEEDVSL</sequence>
<dbReference type="PANTHER" id="PTHR33121">
    <property type="entry name" value="CYCLIC DI-GMP PHOSPHODIESTERASE PDEF"/>
    <property type="match status" value="1"/>
</dbReference>
<evidence type="ECO:0000313" key="9">
    <source>
        <dbReference type="EMBL" id="QNM11337.1"/>
    </source>
</evidence>